<organism evidence="6 7">
    <name type="scientific">Flavobacterium alvei</name>
    <dbReference type="NCBI Taxonomy" id="2080416"/>
    <lineage>
        <taxon>Bacteria</taxon>
        <taxon>Pseudomonadati</taxon>
        <taxon>Bacteroidota</taxon>
        <taxon>Flavobacteriia</taxon>
        <taxon>Flavobacteriales</taxon>
        <taxon>Flavobacteriaceae</taxon>
        <taxon>Flavobacterium</taxon>
    </lineage>
</organism>
<comment type="subunit">
    <text evidence="2">Monomer.</text>
</comment>
<dbReference type="InterPro" id="IPR012939">
    <property type="entry name" value="Glyco_hydro_92"/>
</dbReference>
<dbReference type="Gene3D" id="1.20.1610.10">
    <property type="entry name" value="alpha-1,2-mannosidases domains"/>
    <property type="match status" value="1"/>
</dbReference>
<proteinExistence type="predicted"/>
<dbReference type="GO" id="GO:0000224">
    <property type="term" value="F:peptide-N4-(N-acetyl-beta-glucosaminyl)asparagine amidase activity"/>
    <property type="evidence" value="ECO:0007669"/>
    <property type="project" value="TreeGrafter"/>
</dbReference>
<feature type="domain" description="Glycosyl hydrolase family 92" evidence="4">
    <location>
        <begin position="261"/>
        <end position="765"/>
    </location>
</feature>
<dbReference type="GO" id="GO:0005829">
    <property type="term" value="C:cytosol"/>
    <property type="evidence" value="ECO:0007669"/>
    <property type="project" value="TreeGrafter"/>
</dbReference>
<gene>
    <name evidence="6" type="ORF">C3L50_09255</name>
</gene>
<keyword evidence="7" id="KW-1185">Reference proteome</keyword>
<dbReference type="EMBL" id="PQVG01000004">
    <property type="protein sequence ID" value="POY40001.1"/>
    <property type="molecule type" value="Genomic_DNA"/>
</dbReference>
<dbReference type="InterPro" id="IPR041371">
    <property type="entry name" value="GH92_N"/>
</dbReference>
<dbReference type="GO" id="GO:0030246">
    <property type="term" value="F:carbohydrate binding"/>
    <property type="evidence" value="ECO:0007669"/>
    <property type="project" value="InterPro"/>
</dbReference>
<evidence type="ECO:0000259" key="4">
    <source>
        <dbReference type="Pfam" id="PF07971"/>
    </source>
</evidence>
<dbReference type="InterPro" id="IPR008928">
    <property type="entry name" value="6-hairpin_glycosidase_sf"/>
</dbReference>
<protein>
    <submittedName>
        <fullName evidence="6">Glycoside hydrolase family 92 protein</fullName>
    </submittedName>
</protein>
<comment type="cofactor">
    <cofactor evidence="1">
        <name>Ca(2+)</name>
        <dbReference type="ChEBI" id="CHEBI:29108"/>
    </cofactor>
</comment>
<name>A0A2S5ABN4_9FLAO</name>
<reference evidence="6 7" key="1">
    <citation type="submission" date="2018-01" db="EMBL/GenBank/DDBJ databases">
        <authorList>
            <person name="Gaut B.S."/>
            <person name="Morton B.R."/>
            <person name="Clegg M.T."/>
            <person name="Duvall M.R."/>
        </authorList>
    </citation>
    <scope>NUCLEOTIDE SEQUENCE [LARGE SCALE GENOMIC DNA]</scope>
    <source>
        <strain evidence="6 7">HR-AY</strain>
    </source>
</reference>
<dbReference type="InterPro" id="IPR014718">
    <property type="entry name" value="GH-type_carb-bd"/>
</dbReference>
<dbReference type="GO" id="GO:0006516">
    <property type="term" value="P:glycoprotein catabolic process"/>
    <property type="evidence" value="ECO:0007669"/>
    <property type="project" value="TreeGrafter"/>
</dbReference>
<evidence type="ECO:0000313" key="6">
    <source>
        <dbReference type="EMBL" id="POY40001.1"/>
    </source>
</evidence>
<dbReference type="Proteomes" id="UP000237310">
    <property type="component" value="Unassembled WGS sequence"/>
</dbReference>
<keyword evidence="6" id="KW-0378">Hydrolase</keyword>
<dbReference type="NCBIfam" id="TIGR01180">
    <property type="entry name" value="aman2_put"/>
    <property type="match status" value="1"/>
</dbReference>
<dbReference type="PROSITE" id="PS51257">
    <property type="entry name" value="PROKAR_LIPOPROTEIN"/>
    <property type="match status" value="1"/>
</dbReference>
<comment type="caution">
    <text evidence="6">The sequence shown here is derived from an EMBL/GenBank/DDBJ whole genome shotgun (WGS) entry which is preliminary data.</text>
</comment>
<dbReference type="PANTHER" id="PTHR12143">
    <property type="entry name" value="PEPTIDE N-GLYCANASE PNGASE -RELATED"/>
    <property type="match status" value="1"/>
</dbReference>
<dbReference type="PANTHER" id="PTHR12143:SF39">
    <property type="entry name" value="SECRETED PROTEIN"/>
    <property type="match status" value="1"/>
</dbReference>
<feature type="domain" description="Glycosyl hydrolase family 92 N-terminal" evidence="5">
    <location>
        <begin position="41"/>
        <end position="232"/>
    </location>
</feature>
<sequence>MKLNRIFKIGSIGISFFLVFLVSCKTGNTAALEKEQLVDKVYPLLDTENSRWFFFSSASRPFGMMNLSPDSGINGDWGGGYKYNIDTIKGFSHIHEWQMSGLSVMPVTFTEASKATIFKDFYSKFSHEREKITPGYHFLKLDRYQITTELTSTKRIGFHRYTFPENVQKAILFNLNTILGPCENTDGTLDKDNSNELSGTFVMGITPRRPKPLKVFFKIKFNAPIASVEQDKSTGNYLVNLNKSEVKVLMKVGISYTSIENAVTNIQEELPHWDFDKVVTESKSEWNNLLGRIKVEGGTATDQRRFYTDLWHALQGRKIISDVNGAYPDNTGEKFRIGQIPLDANGKSKFNHYNSDSFWGAQWTINTLWGLVYPEMMEEFTHSLMQYYKDGGLIPRGPAGGNYTYVMTGASTTPFMVSAIQKGLVKEDLEAIYVALKKNHMLNGIMGKAGYEHTTNLGGGLKYYMENGFVPYPLPDGNFGLHQDGVSQTMEYAYQDWTLAQLAKKLNHQEDYNYFMARSKNYQNGFDPTTGWMRPKNVEGKWFENFDPYQYEHGFIESNSAQSTWFVPHDIEGLAELMGGKEKAATKLNTQFEVAKKLKFTSGTSHEAELHPEYSRIPINFGNQPSIQTSYIFNLLGRPDLTQYWTRNVVKETFSGLAPDTGYNGDEDQGLMGSLNVLLKIGLFQMNGGTEENPTYQIGSPIFNKVTIQLNPKYYKGKNFVIKAQNNSDENIYIHKVNFNKKPVEKFSLSHDEITNGGELILEMSKTKSEALRN</sequence>
<evidence type="ECO:0000313" key="7">
    <source>
        <dbReference type="Proteomes" id="UP000237310"/>
    </source>
</evidence>
<dbReference type="RefSeq" id="WP_103805889.1">
    <property type="nucleotide sequence ID" value="NZ_PQVG01000004.1"/>
</dbReference>
<dbReference type="GO" id="GO:0005975">
    <property type="term" value="P:carbohydrate metabolic process"/>
    <property type="evidence" value="ECO:0007669"/>
    <property type="project" value="InterPro"/>
</dbReference>
<accession>A0A2S5ABN4</accession>
<evidence type="ECO:0000256" key="3">
    <source>
        <dbReference type="ARBA" id="ARBA00022837"/>
    </source>
</evidence>
<dbReference type="Gene3D" id="3.30.2080.10">
    <property type="entry name" value="GH92 mannosidase domain"/>
    <property type="match status" value="1"/>
</dbReference>
<dbReference type="InterPro" id="IPR005887">
    <property type="entry name" value="GH92_a_mannosidase_put"/>
</dbReference>
<dbReference type="SUPFAM" id="SSF48208">
    <property type="entry name" value="Six-hairpin glycosidases"/>
    <property type="match status" value="1"/>
</dbReference>
<dbReference type="Pfam" id="PF17678">
    <property type="entry name" value="Glyco_hydro_92N"/>
    <property type="match status" value="1"/>
</dbReference>
<dbReference type="Gene3D" id="2.70.98.10">
    <property type="match status" value="1"/>
</dbReference>
<evidence type="ECO:0000256" key="1">
    <source>
        <dbReference type="ARBA" id="ARBA00001913"/>
    </source>
</evidence>
<dbReference type="Pfam" id="PF07971">
    <property type="entry name" value="Glyco_hydro_92"/>
    <property type="match status" value="1"/>
</dbReference>
<dbReference type="InterPro" id="IPR050883">
    <property type="entry name" value="PNGase"/>
</dbReference>
<dbReference type="AlphaFoldDB" id="A0A2S5ABN4"/>
<evidence type="ECO:0000256" key="2">
    <source>
        <dbReference type="ARBA" id="ARBA00011245"/>
    </source>
</evidence>
<keyword evidence="3" id="KW-0106">Calcium</keyword>
<evidence type="ECO:0000259" key="5">
    <source>
        <dbReference type="Pfam" id="PF17678"/>
    </source>
</evidence>
<dbReference type="Gene3D" id="1.20.1050.60">
    <property type="entry name" value="alpha-1,2-mannosidase"/>
    <property type="match status" value="1"/>
</dbReference>
<dbReference type="OrthoDB" id="9804511at2"/>